<evidence type="ECO:0000256" key="1">
    <source>
        <dbReference type="SAM" id="MobiDB-lite"/>
    </source>
</evidence>
<dbReference type="InterPro" id="IPR025528">
    <property type="entry name" value="BrnA_antitoxin"/>
</dbReference>
<feature type="region of interest" description="Disordered" evidence="1">
    <location>
        <begin position="1"/>
        <end position="30"/>
    </location>
</feature>
<accession>A0A2W4QE47</accession>
<evidence type="ECO:0000313" key="2">
    <source>
        <dbReference type="EMBL" id="PZN70561.1"/>
    </source>
</evidence>
<reference evidence="2 3" key="1">
    <citation type="journal article" date="2018" name="Aquat. Microb. Ecol.">
        <title>Gammaproteobacterial methanotrophs dominate.</title>
        <authorList>
            <person name="Rissanen A.J."/>
            <person name="Saarenheimo J."/>
            <person name="Tiirola M."/>
            <person name="Peura S."/>
            <person name="Aalto S.L."/>
            <person name="Karvinen A."/>
            <person name="Nykanen H."/>
        </authorList>
    </citation>
    <scope>NUCLEOTIDE SEQUENCE [LARGE SCALE GENOMIC DNA]</scope>
    <source>
        <strain evidence="2">AMbin10</strain>
    </source>
</reference>
<organism evidence="2 3">
    <name type="scientific">Candidatus Methylumidiphilus alinenensis</name>
    <dbReference type="NCBI Taxonomy" id="2202197"/>
    <lineage>
        <taxon>Bacteria</taxon>
        <taxon>Pseudomonadati</taxon>
        <taxon>Pseudomonadota</taxon>
        <taxon>Gammaproteobacteria</taxon>
        <taxon>Methylococcales</taxon>
        <taxon>Candidatus Methylumidiphilus</taxon>
    </lineage>
</organism>
<comment type="caution">
    <text evidence="2">The sequence shown here is derived from an EMBL/GenBank/DDBJ whole genome shotgun (WGS) entry which is preliminary data.</text>
</comment>
<gene>
    <name evidence="2" type="ORF">DM484_28245</name>
</gene>
<dbReference type="AlphaFoldDB" id="A0A2W4QE47"/>
<name>A0A2W4QE47_9GAMM</name>
<evidence type="ECO:0000313" key="3">
    <source>
        <dbReference type="Proteomes" id="UP000249396"/>
    </source>
</evidence>
<dbReference type="EMBL" id="QJPH01000551">
    <property type="protein sequence ID" value="PZN70561.1"/>
    <property type="molecule type" value="Genomic_DNA"/>
</dbReference>
<feature type="compositionally biased region" description="Basic and acidic residues" evidence="1">
    <location>
        <begin position="21"/>
        <end position="30"/>
    </location>
</feature>
<protein>
    <submittedName>
        <fullName evidence="2">3-oxoacyl-ACP synthase</fullName>
    </submittedName>
</protein>
<proteinExistence type="predicted"/>
<dbReference type="Proteomes" id="UP000249396">
    <property type="component" value="Unassembled WGS sequence"/>
</dbReference>
<sequence length="97" mass="11107">MSKESTTVFNLDPDNFPELSQQEHSHLASMSDKEIDFSDIPETDEAFWSGDDLIRPSKKPVYLCLDEDIANWFKAHGRAYQSQINGILRRYIEAQGA</sequence>
<dbReference type="Pfam" id="PF14384">
    <property type="entry name" value="BrnA_antitoxin"/>
    <property type="match status" value="1"/>
</dbReference>